<sequence>MLLDKFGFSMGAQQAVRKFNSKSVYCNASVINCRKDQPDTSARAYFSRVSVLFESSKQADLDEQNRLFSRLRNFQVVPDVVLVLDEMPACERGEGGWEGVFRGEGVGRFRRRKSID</sequence>
<evidence type="ECO:0000313" key="2">
    <source>
        <dbReference type="Proteomes" id="UP000054776"/>
    </source>
</evidence>
<protein>
    <submittedName>
        <fullName evidence="1">Uncharacterized protein</fullName>
    </submittedName>
</protein>
<reference evidence="1 2" key="1">
    <citation type="submission" date="2015-01" db="EMBL/GenBank/DDBJ databases">
        <title>Evolution of Trichinella species and genotypes.</title>
        <authorList>
            <person name="Korhonen P.K."/>
            <person name="Edoardo P."/>
            <person name="Giuseppe L.R."/>
            <person name="Gasser R.B."/>
        </authorList>
    </citation>
    <scope>NUCLEOTIDE SEQUENCE [LARGE SCALE GENOMIC DNA]</scope>
    <source>
        <strain evidence="1">ISS3</strain>
    </source>
</reference>
<dbReference type="Proteomes" id="UP000054776">
    <property type="component" value="Unassembled WGS sequence"/>
</dbReference>
<dbReference type="InParanoid" id="A0A0V1BSX6"/>
<name>A0A0V1BSX6_TRISP</name>
<dbReference type="EMBL" id="JYDH01000014">
    <property type="protein sequence ID" value="KRY40080.1"/>
    <property type="molecule type" value="Genomic_DNA"/>
</dbReference>
<gene>
    <name evidence="1" type="ORF">T01_823</name>
</gene>
<organism evidence="1 2">
    <name type="scientific">Trichinella spiralis</name>
    <name type="common">Trichina worm</name>
    <dbReference type="NCBI Taxonomy" id="6334"/>
    <lineage>
        <taxon>Eukaryota</taxon>
        <taxon>Metazoa</taxon>
        <taxon>Ecdysozoa</taxon>
        <taxon>Nematoda</taxon>
        <taxon>Enoplea</taxon>
        <taxon>Dorylaimia</taxon>
        <taxon>Trichinellida</taxon>
        <taxon>Trichinellidae</taxon>
        <taxon>Trichinella</taxon>
    </lineage>
</organism>
<keyword evidence="2" id="KW-1185">Reference proteome</keyword>
<dbReference type="AlphaFoldDB" id="A0A0V1BSX6"/>
<evidence type="ECO:0000313" key="1">
    <source>
        <dbReference type="EMBL" id="KRY40080.1"/>
    </source>
</evidence>
<proteinExistence type="predicted"/>
<comment type="caution">
    <text evidence="1">The sequence shown here is derived from an EMBL/GenBank/DDBJ whole genome shotgun (WGS) entry which is preliminary data.</text>
</comment>
<accession>A0A0V1BSX6</accession>